<dbReference type="Gene3D" id="3.40.50.920">
    <property type="match status" value="1"/>
</dbReference>
<dbReference type="SUPFAM" id="SSF52518">
    <property type="entry name" value="Thiamin diphosphate-binding fold (THDP-binding)"/>
    <property type="match status" value="1"/>
</dbReference>
<dbReference type="CDD" id="cd07033">
    <property type="entry name" value="TPP_PYR_DXS_TK_like"/>
    <property type="match status" value="1"/>
</dbReference>
<comment type="caution">
    <text evidence="5">The sequence shown here is derived from an EMBL/GenBank/DDBJ whole genome shotgun (WGS) entry which is preliminary data.</text>
</comment>
<dbReference type="Pfam" id="PF02779">
    <property type="entry name" value="Transket_pyr"/>
    <property type="match status" value="1"/>
</dbReference>
<dbReference type="SUPFAM" id="SSF52922">
    <property type="entry name" value="TK C-terminal domain-like"/>
    <property type="match status" value="1"/>
</dbReference>
<name>A0A0L6U4W9_9FIRM</name>
<dbReference type="AlphaFoldDB" id="A0A0L6U4W9"/>
<comment type="cofactor">
    <cofactor evidence="1">
        <name>thiamine diphosphate</name>
        <dbReference type="ChEBI" id="CHEBI:58937"/>
    </cofactor>
</comment>
<keyword evidence="6" id="KW-1185">Reference proteome</keyword>
<feature type="domain" description="Transketolase-like pyrimidine-binding" evidence="4">
    <location>
        <begin position="6"/>
        <end position="172"/>
    </location>
</feature>
<keyword evidence="3" id="KW-0786">Thiamine pyrophosphate</keyword>
<dbReference type="Proteomes" id="UP000036873">
    <property type="component" value="Unassembled WGS sequence"/>
</dbReference>
<gene>
    <name evidence="5" type="ORF">AKG39_00515</name>
</gene>
<dbReference type="STRING" id="52689.AKG39_00515"/>
<dbReference type="Gene3D" id="3.40.50.970">
    <property type="match status" value="1"/>
</dbReference>
<evidence type="ECO:0000313" key="5">
    <source>
        <dbReference type="EMBL" id="KNZ43558.1"/>
    </source>
</evidence>
<accession>A0A0L6U4W9</accession>
<proteinExistence type="inferred from homology"/>
<dbReference type="InterPro" id="IPR005475">
    <property type="entry name" value="Transketolase-like_Pyr-bd"/>
</dbReference>
<sequence length="315" mass="34065">MTVKQRNPRDVFGEVLLELGRENESIVAVSCDSGAGSGMDPFKQALPHQYLEVGINEQNAIGVCAGLAEGGSIPIVSAIAPFISMRAFEQVRNDLGYTNMNVKVIGSSSGLSHSALGSTHQAIEDLSLMRVIPNMVVLNPGDCYEVEMSLREAIKHKGPVYIRMPRHPMAEPLEVSQRNFKLGKGEVLMNTGDEIVIAVSGTLTVDGLMTGKILDEMGYGVKVLNFTTVKPLDTELLYEAYKNAKYLFTLEEHSQIGGFGSAVLEVLGPVKQGGPIHSVGIADGSFNTGPYRELLGAYGLSWEKVVERILNVIQK</sequence>
<dbReference type="SMART" id="SM00861">
    <property type="entry name" value="Transket_pyr"/>
    <property type="match status" value="1"/>
</dbReference>
<reference evidence="6" key="1">
    <citation type="submission" date="2015-07" db="EMBL/GenBank/DDBJ databases">
        <title>Draft genome sequence of Acetobacterium bakii DSM 8293, a potential psychrophilic chemical producer through syngas fermentation.</title>
        <authorList>
            <person name="Song Y."/>
            <person name="Hwang S."/>
            <person name="Cho B.-K."/>
        </authorList>
    </citation>
    <scope>NUCLEOTIDE SEQUENCE [LARGE SCALE GENOMIC DNA]</scope>
    <source>
        <strain evidence="6">DSM 8239</strain>
    </source>
</reference>
<dbReference type="InterPro" id="IPR029061">
    <property type="entry name" value="THDP-binding"/>
</dbReference>
<dbReference type="PANTHER" id="PTHR43825:SF1">
    <property type="entry name" value="TRANSKETOLASE-LIKE PYRIMIDINE-BINDING DOMAIN-CONTAINING PROTEIN"/>
    <property type="match status" value="1"/>
</dbReference>
<evidence type="ECO:0000313" key="6">
    <source>
        <dbReference type="Proteomes" id="UP000036873"/>
    </source>
</evidence>
<dbReference type="PANTHER" id="PTHR43825">
    <property type="entry name" value="PYRUVATE DEHYDROGENASE E1 COMPONENT"/>
    <property type="match status" value="1"/>
</dbReference>
<comment type="similarity">
    <text evidence="2">Belongs to the transketolase family.</text>
</comment>
<evidence type="ECO:0000256" key="2">
    <source>
        <dbReference type="ARBA" id="ARBA00007131"/>
    </source>
</evidence>
<dbReference type="InterPro" id="IPR009014">
    <property type="entry name" value="Transketo_C/PFOR_II"/>
</dbReference>
<evidence type="ECO:0000256" key="1">
    <source>
        <dbReference type="ARBA" id="ARBA00001964"/>
    </source>
</evidence>
<dbReference type="InterPro" id="IPR033248">
    <property type="entry name" value="Transketolase_C"/>
</dbReference>
<dbReference type="Pfam" id="PF02780">
    <property type="entry name" value="Transketolase_C"/>
    <property type="match status" value="1"/>
</dbReference>
<dbReference type="EMBL" id="LGYO01000002">
    <property type="protein sequence ID" value="KNZ43558.1"/>
    <property type="molecule type" value="Genomic_DNA"/>
</dbReference>
<dbReference type="InterPro" id="IPR051157">
    <property type="entry name" value="PDH/Transketolase"/>
</dbReference>
<evidence type="ECO:0000259" key="4">
    <source>
        <dbReference type="SMART" id="SM00861"/>
    </source>
</evidence>
<organism evidence="5 6">
    <name type="scientific">Acetobacterium bakii</name>
    <dbReference type="NCBI Taxonomy" id="52689"/>
    <lineage>
        <taxon>Bacteria</taxon>
        <taxon>Bacillati</taxon>
        <taxon>Bacillota</taxon>
        <taxon>Clostridia</taxon>
        <taxon>Eubacteriales</taxon>
        <taxon>Eubacteriaceae</taxon>
        <taxon>Acetobacterium</taxon>
    </lineage>
</organism>
<dbReference type="RefSeq" id="WP_050738403.1">
    <property type="nucleotide sequence ID" value="NZ_LGYO01000002.1"/>
</dbReference>
<protein>
    <submittedName>
        <fullName evidence="5">Transketolase</fullName>
    </submittedName>
</protein>
<dbReference type="PATRIC" id="fig|52689.4.peg.861"/>
<evidence type="ECO:0000256" key="3">
    <source>
        <dbReference type="ARBA" id="ARBA00023052"/>
    </source>
</evidence>
<dbReference type="FunFam" id="3.40.50.970:FF:000129">
    <property type="entry name" value="Transketolase"/>
    <property type="match status" value="1"/>
</dbReference>
<dbReference type="OrthoDB" id="9803371at2"/>